<organism evidence="3 4">
    <name type="scientific">Streptomyces glomeratus</name>
    <dbReference type="NCBI Taxonomy" id="284452"/>
    <lineage>
        <taxon>Bacteria</taxon>
        <taxon>Bacillati</taxon>
        <taxon>Actinomycetota</taxon>
        <taxon>Actinomycetes</taxon>
        <taxon>Kitasatosporales</taxon>
        <taxon>Streptomycetaceae</taxon>
        <taxon>Streptomyces</taxon>
    </lineage>
</organism>
<name>A0ABP6LR74_9ACTN</name>
<gene>
    <name evidence="3" type="ORF">GCM10010448_36850</name>
</gene>
<dbReference type="PANTHER" id="PTHR43827:SF3">
    <property type="entry name" value="NADP-DEPENDENT OXIDOREDUCTASE DOMAIN-CONTAINING PROTEIN"/>
    <property type="match status" value="1"/>
</dbReference>
<evidence type="ECO:0000256" key="2">
    <source>
        <dbReference type="ARBA" id="ARBA00023002"/>
    </source>
</evidence>
<dbReference type="InterPro" id="IPR018170">
    <property type="entry name" value="Aldo/ket_reductase_CS"/>
</dbReference>
<evidence type="ECO:0008006" key="5">
    <source>
        <dbReference type="Google" id="ProtNLM"/>
    </source>
</evidence>
<evidence type="ECO:0000313" key="4">
    <source>
        <dbReference type="Proteomes" id="UP001501532"/>
    </source>
</evidence>
<evidence type="ECO:0000313" key="3">
    <source>
        <dbReference type="EMBL" id="GAA3050445.1"/>
    </source>
</evidence>
<reference evidence="4" key="1">
    <citation type="journal article" date="2019" name="Int. J. Syst. Evol. Microbiol.">
        <title>The Global Catalogue of Microorganisms (GCM) 10K type strain sequencing project: providing services to taxonomists for standard genome sequencing and annotation.</title>
        <authorList>
            <consortium name="The Broad Institute Genomics Platform"/>
            <consortium name="The Broad Institute Genome Sequencing Center for Infectious Disease"/>
            <person name="Wu L."/>
            <person name="Ma J."/>
        </authorList>
    </citation>
    <scope>NUCLEOTIDE SEQUENCE [LARGE SCALE GENOMIC DNA]</scope>
    <source>
        <strain evidence="4">JCM 9091</strain>
    </source>
</reference>
<dbReference type="Gene3D" id="3.20.20.100">
    <property type="entry name" value="NADP-dependent oxidoreductase domain"/>
    <property type="match status" value="1"/>
</dbReference>
<sequence length="58" mass="6372">MLRRHLQLGNVVIPRSVAAARIRENIDVFGFTLSDDEMTAIAALDRGLHTGPDPDTLD</sequence>
<dbReference type="PANTHER" id="PTHR43827">
    <property type="entry name" value="2,5-DIKETO-D-GLUCONIC ACID REDUCTASE"/>
    <property type="match status" value="1"/>
</dbReference>
<dbReference type="InterPro" id="IPR020471">
    <property type="entry name" value="AKR"/>
</dbReference>
<protein>
    <recommendedName>
        <fullName evidence="5">NADP-dependent oxidoreductase domain-containing protein</fullName>
    </recommendedName>
</protein>
<accession>A0ABP6LR74</accession>
<evidence type="ECO:0000256" key="1">
    <source>
        <dbReference type="ARBA" id="ARBA00022857"/>
    </source>
</evidence>
<dbReference type="Proteomes" id="UP001501532">
    <property type="component" value="Unassembled WGS sequence"/>
</dbReference>
<keyword evidence="4" id="KW-1185">Reference proteome</keyword>
<proteinExistence type="predicted"/>
<keyword evidence="1" id="KW-0521">NADP</keyword>
<dbReference type="PROSITE" id="PS00063">
    <property type="entry name" value="ALDOKETO_REDUCTASE_3"/>
    <property type="match status" value="1"/>
</dbReference>
<dbReference type="EMBL" id="BAAAUF010000030">
    <property type="protein sequence ID" value="GAA3050445.1"/>
    <property type="molecule type" value="Genomic_DNA"/>
</dbReference>
<keyword evidence="2" id="KW-0560">Oxidoreductase</keyword>
<comment type="caution">
    <text evidence="3">The sequence shown here is derived from an EMBL/GenBank/DDBJ whole genome shotgun (WGS) entry which is preliminary data.</text>
</comment>
<dbReference type="SUPFAM" id="SSF51430">
    <property type="entry name" value="NAD(P)-linked oxidoreductase"/>
    <property type="match status" value="1"/>
</dbReference>
<dbReference type="InterPro" id="IPR036812">
    <property type="entry name" value="NAD(P)_OxRdtase_dom_sf"/>
</dbReference>